<protein>
    <submittedName>
        <fullName evidence="5">ExeM/NucH family extracellular endonuclease</fullName>
    </submittedName>
</protein>
<reference evidence="5 6" key="1">
    <citation type="submission" date="2023-09" db="EMBL/GenBank/DDBJ databases">
        <authorList>
            <person name="Rey-Velasco X."/>
        </authorList>
    </citation>
    <scope>NUCLEOTIDE SEQUENCE [LARGE SCALE GENOMIC DNA]</scope>
    <source>
        <strain evidence="5 6">P385</strain>
    </source>
</reference>
<feature type="region of interest" description="Disordered" evidence="2">
    <location>
        <begin position="777"/>
        <end position="1105"/>
    </location>
</feature>
<keyword evidence="6" id="KW-1185">Reference proteome</keyword>
<feature type="compositionally biased region" description="Low complexity" evidence="2">
    <location>
        <begin position="796"/>
        <end position="808"/>
    </location>
</feature>
<dbReference type="GO" id="GO:0004519">
    <property type="term" value="F:endonuclease activity"/>
    <property type="evidence" value="ECO:0007669"/>
    <property type="project" value="UniProtKB-KW"/>
</dbReference>
<evidence type="ECO:0000256" key="1">
    <source>
        <dbReference type="ARBA" id="ARBA00022729"/>
    </source>
</evidence>
<dbReference type="InterPro" id="IPR003367">
    <property type="entry name" value="Thrombospondin_3-like_rpt"/>
</dbReference>
<dbReference type="PROSITE" id="PS51234">
    <property type="entry name" value="TSP3"/>
    <property type="match status" value="4"/>
</dbReference>
<dbReference type="Gene3D" id="3.60.10.10">
    <property type="entry name" value="Endonuclease/exonuclease/phosphatase"/>
    <property type="match status" value="1"/>
</dbReference>
<dbReference type="NCBIfam" id="NF033681">
    <property type="entry name" value="ExeM_NucH_DNase"/>
    <property type="match status" value="1"/>
</dbReference>
<feature type="compositionally biased region" description="Polar residues" evidence="2">
    <location>
        <begin position="882"/>
        <end position="891"/>
    </location>
</feature>
<dbReference type="InterPro" id="IPR017897">
    <property type="entry name" value="Thrombospondin_3_rpt"/>
</dbReference>
<dbReference type="PANTHER" id="PTHR42834">
    <property type="entry name" value="ENDONUCLEASE/EXONUCLEASE/PHOSPHATASE FAMILY PROTEIN (AFU_ORTHOLOGUE AFUA_3G09210)"/>
    <property type="match status" value="1"/>
</dbReference>
<comment type="caution">
    <text evidence="5">The sequence shown here is derived from an EMBL/GenBank/DDBJ whole genome shotgun (WGS) entry which is preliminary data.</text>
</comment>
<feature type="compositionally biased region" description="Polar residues" evidence="2">
    <location>
        <begin position="1001"/>
        <end position="1012"/>
    </location>
</feature>
<name>A0ABU3B6V7_9GAMM</name>
<proteinExistence type="predicted"/>
<dbReference type="RefSeq" id="WP_311656605.1">
    <property type="nucleotide sequence ID" value="NZ_JAVRHY010000001.1"/>
</dbReference>
<feature type="transmembrane region" description="Helical" evidence="3">
    <location>
        <begin position="1213"/>
        <end position="1234"/>
    </location>
</feature>
<evidence type="ECO:0000313" key="6">
    <source>
        <dbReference type="Proteomes" id="UP001259982"/>
    </source>
</evidence>
<feature type="region of interest" description="Disordered" evidence="2">
    <location>
        <begin position="389"/>
        <end position="409"/>
    </location>
</feature>
<keyword evidence="5" id="KW-0378">Hydrolase</keyword>
<feature type="signal peptide" evidence="4">
    <location>
        <begin position="1"/>
        <end position="25"/>
    </location>
</feature>
<dbReference type="SUPFAM" id="SSF103647">
    <property type="entry name" value="TSP type-3 repeat"/>
    <property type="match status" value="2"/>
</dbReference>
<keyword evidence="3" id="KW-1133">Transmembrane helix</keyword>
<dbReference type="InterPro" id="IPR047971">
    <property type="entry name" value="ExeM-like"/>
</dbReference>
<evidence type="ECO:0000256" key="2">
    <source>
        <dbReference type="SAM" id="MobiDB-lite"/>
    </source>
</evidence>
<keyword evidence="5" id="KW-0255">Endonuclease</keyword>
<dbReference type="InterPro" id="IPR036691">
    <property type="entry name" value="Endo/exonu/phosph_ase_sf"/>
</dbReference>
<accession>A0ABU3B6V7</accession>
<feature type="chain" id="PRO_5045371563" evidence="4">
    <location>
        <begin position="26"/>
        <end position="1307"/>
    </location>
</feature>
<keyword evidence="3" id="KW-0812">Transmembrane</keyword>
<evidence type="ECO:0000256" key="3">
    <source>
        <dbReference type="SAM" id="Phobius"/>
    </source>
</evidence>
<keyword evidence="3" id="KW-0472">Membrane</keyword>
<evidence type="ECO:0000313" key="5">
    <source>
        <dbReference type="EMBL" id="MDT0617038.1"/>
    </source>
</evidence>
<sequence>MPESRRLLTITGALGALLLSATATAQTVFINEIHYDNDGGDVNEGVEIAGPAGTDLSGWTVVGYTGSNGTEYDSITLSGTIDDEASGFGALAFPFSGLQNGAPDGIALADDGGNLVQFLCYEGDFTGSGGVADGFTCEDIGVAEGSSTGANQSLRLTGTGTEYPDFTWQDPATASFGSINPGQTFGMGEPGGDPLACGADATLISTIQGDGASSPLDGTTVTVEAVVTADFQDGDLNSFFLQEEEADGDGDDATSEGIKVFQGGSDVAVAVGDLVRVTGDVDEFFNATQISSVTDVIVCGAATPITPLAVDLPFASPNQRESLEHMLLTFSEPLSVSEYFELDNFGEIVLASGGRLFNPTQMVMPGMPANDRQAANDLRRVRLDDASGESFPDPIIYPNGELTDENPLRGGDTVTGLTGVYDYTFDNYKIQPTQTPVFVSENPRSDHPAPDPTPSPGSFRIASFNVLNYFNGDGQGGGFPTARGAETPEEFTRQRDKIIEALRIMDADVVGLIEIENDGYGPDSAIADLVNGLNAVTPDDVTYDFVDPQVPQIGDDEIAVGFIYRTDTAATVGPAAILDDSVDPDYRESKNRPALAQTFRDIDGGGVVTVAVNHLKSKGSACDDVGDTNADDGQGNCNGTRTQAAQIEADWLAGNPTGSDDDDRLIIGDLNAYAMEDPIRTLQMAGYSDLLQSLIGADVYSYVFDGQYGTLDYAMASDTLVSQVTGIDAWHINADEADALDYNILRFGRQIRSESQIDTLYNVNAFRSSDHDPIIVDLSLTPDGSPDDRDNDGVLNDNDNCPDTPNPDQTDSNNDGQGDLCTPFNADDTDGDGVDNVDDNCPTVPNPDQIDVDNDGAGNACDTVNNLDPDNDGINTADGDNCPTTFNPTQTDSDGDGAGDACDLFGGDDGMDNDFDGVPNGMDNCPENSNPDQADADQDGIGDACDAVTDNDTDGDNVPNGGDNCPAAFNPDQLDLDEDGIGDVCDPINDRDTDGDGVENGQDNCLYTPNPDQNDRDQDGAGDACDSSDVNDIDADGVSNANDNCPATPNPDQADQDGDGRGDACDGLDGNDPDGDGVADANDNCPFAPNAGQEDDDADGLGNACDATDNNAGGIAQANQRVEIAGGAGETLGAGRFALTNNSMEPHRLQSVSIELTEPGLLRRMEVTAADQTLDCGDDITANNLCAAETPIVIEPGESLELSVSVVLDGQQIAMAGAGLGGGLLLLLAAGGGLTRRQKAIGAILFGSVVLTACGGDGNGNSAGPGAATPASTQVFMSGADIRDGQGRNVNYGIEEEPVDLGTVTTE</sequence>
<keyword evidence="1 4" id="KW-0732">Signal</keyword>
<organism evidence="5 6">
    <name type="scientific">Spectribacter acetivorans</name>
    <dbReference type="NCBI Taxonomy" id="3075603"/>
    <lineage>
        <taxon>Bacteria</taxon>
        <taxon>Pseudomonadati</taxon>
        <taxon>Pseudomonadota</taxon>
        <taxon>Gammaproteobacteria</taxon>
        <taxon>Salinisphaerales</taxon>
        <taxon>Salinisphaeraceae</taxon>
        <taxon>Spectribacter</taxon>
    </lineage>
</organism>
<feature type="compositionally biased region" description="Polar residues" evidence="2">
    <location>
        <begin position="1039"/>
        <end position="1051"/>
    </location>
</feature>
<dbReference type="SUPFAM" id="SSF56219">
    <property type="entry name" value="DNase I-like"/>
    <property type="match status" value="1"/>
</dbReference>
<dbReference type="Gene3D" id="4.10.1080.10">
    <property type="entry name" value="TSP type-3 repeat"/>
    <property type="match status" value="3"/>
</dbReference>
<dbReference type="EMBL" id="JAVRHY010000001">
    <property type="protein sequence ID" value="MDT0617038.1"/>
    <property type="molecule type" value="Genomic_DNA"/>
</dbReference>
<dbReference type="Proteomes" id="UP001259982">
    <property type="component" value="Unassembled WGS sequence"/>
</dbReference>
<dbReference type="Pfam" id="PF02412">
    <property type="entry name" value="TSP_3"/>
    <property type="match status" value="8"/>
</dbReference>
<dbReference type="PANTHER" id="PTHR42834:SF1">
    <property type="entry name" value="ENDONUCLEASE_EXONUCLEASE_PHOSPHATASE FAMILY PROTEIN (AFU_ORTHOLOGUE AFUA_3G09210)"/>
    <property type="match status" value="1"/>
</dbReference>
<keyword evidence="5" id="KW-0540">Nuclease</keyword>
<dbReference type="CDD" id="cd04486">
    <property type="entry name" value="YhcR_OBF_like"/>
    <property type="match status" value="1"/>
</dbReference>
<dbReference type="CDD" id="cd10283">
    <property type="entry name" value="MnuA_DNase1-like"/>
    <property type="match status" value="1"/>
</dbReference>
<evidence type="ECO:0000256" key="4">
    <source>
        <dbReference type="SAM" id="SignalP"/>
    </source>
</evidence>
<gene>
    <name evidence="5" type="ORF">RM531_00980</name>
</gene>
<feature type="compositionally biased region" description="Acidic residues" evidence="2">
    <location>
        <begin position="827"/>
        <end position="838"/>
    </location>
</feature>
<dbReference type="InterPro" id="IPR028974">
    <property type="entry name" value="TSP_type-3_rpt"/>
</dbReference>